<evidence type="ECO:0000313" key="3">
    <source>
        <dbReference type="Proteomes" id="UP000754821"/>
    </source>
</evidence>
<sequence>MQEHHVRFSLYPYSIRAGRSIERQRGFTLLELVVVMGILGLIAGMAYPAYSRYLQTSLRTDAHAGLRQAAAELARCHARTYSYQECEMPRLSPSGHYRLAYSERQDGRYVLSASTERKDGCGQAITLSSQGERLPETCW</sequence>
<keyword evidence="1" id="KW-1133">Transmembrane helix</keyword>
<dbReference type="SUPFAM" id="SSF54523">
    <property type="entry name" value="Pili subunits"/>
    <property type="match status" value="1"/>
</dbReference>
<dbReference type="PANTHER" id="PTHR30093">
    <property type="entry name" value="GENERAL SECRETION PATHWAY PROTEIN G"/>
    <property type="match status" value="1"/>
</dbReference>
<dbReference type="EMBL" id="RRZC01000019">
    <property type="protein sequence ID" value="MBE0404838.1"/>
    <property type="molecule type" value="Genomic_DNA"/>
</dbReference>
<protein>
    <submittedName>
        <fullName evidence="2">Prepilin-type N-terminal cleavage/methylation domain-containing protein</fullName>
    </submittedName>
</protein>
<keyword evidence="1" id="KW-0472">Membrane</keyword>
<dbReference type="InterPro" id="IPR031982">
    <property type="entry name" value="PilE-like"/>
</dbReference>
<evidence type="ECO:0000256" key="1">
    <source>
        <dbReference type="SAM" id="Phobius"/>
    </source>
</evidence>
<dbReference type="InterPro" id="IPR012902">
    <property type="entry name" value="N_methyl_site"/>
</dbReference>
<feature type="transmembrane region" description="Helical" evidence="1">
    <location>
        <begin position="29"/>
        <end position="50"/>
    </location>
</feature>
<name>A0ABR9FEE7_9GAMM</name>
<comment type="caution">
    <text evidence="2">The sequence shown here is derived from an EMBL/GenBank/DDBJ whole genome shotgun (WGS) entry which is preliminary data.</text>
</comment>
<organism evidence="2 3">
    <name type="scientific">Halomonas citrativorans</name>
    <dbReference type="NCBI Taxonomy" id="2742612"/>
    <lineage>
        <taxon>Bacteria</taxon>
        <taxon>Pseudomonadati</taxon>
        <taxon>Pseudomonadota</taxon>
        <taxon>Gammaproteobacteria</taxon>
        <taxon>Oceanospirillales</taxon>
        <taxon>Halomonadaceae</taxon>
        <taxon>Halomonas</taxon>
    </lineage>
</organism>
<dbReference type="NCBIfam" id="TIGR02532">
    <property type="entry name" value="IV_pilin_GFxxxE"/>
    <property type="match status" value="1"/>
</dbReference>
<dbReference type="Gene3D" id="3.30.700.10">
    <property type="entry name" value="Glycoprotein, Type 4 Pilin"/>
    <property type="match status" value="1"/>
</dbReference>
<dbReference type="Pfam" id="PF16732">
    <property type="entry name" value="ComP_DUS"/>
    <property type="match status" value="1"/>
</dbReference>
<evidence type="ECO:0000313" key="2">
    <source>
        <dbReference type="EMBL" id="MBE0404838.1"/>
    </source>
</evidence>
<proteinExistence type="predicted"/>
<reference evidence="2 3" key="1">
    <citation type="submission" date="2020-07" db="EMBL/GenBank/DDBJ databases">
        <title>Halophilic bacteria isolated from french cheeses.</title>
        <authorList>
            <person name="Kothe C.I."/>
            <person name="Farah-Kraiem B."/>
            <person name="Renault P."/>
            <person name="Dridi B."/>
        </authorList>
    </citation>
    <scope>NUCLEOTIDE SEQUENCE [LARGE SCALE GENOMIC DNA]</scope>
    <source>
        <strain evidence="2 3">FME16</strain>
    </source>
</reference>
<dbReference type="PROSITE" id="PS00409">
    <property type="entry name" value="PROKAR_NTER_METHYL"/>
    <property type="match status" value="1"/>
</dbReference>
<dbReference type="PANTHER" id="PTHR30093:SF47">
    <property type="entry name" value="TYPE IV PILUS NON-CORE MINOR PILIN PILE"/>
    <property type="match status" value="1"/>
</dbReference>
<keyword evidence="1" id="KW-0812">Transmembrane</keyword>
<keyword evidence="3" id="KW-1185">Reference proteome</keyword>
<gene>
    <name evidence="2" type="ORF">EI163_14940</name>
</gene>
<dbReference type="Proteomes" id="UP000754821">
    <property type="component" value="Unassembled WGS sequence"/>
</dbReference>
<accession>A0ABR9FEE7</accession>
<dbReference type="Pfam" id="PF07963">
    <property type="entry name" value="N_methyl"/>
    <property type="match status" value="1"/>
</dbReference>
<dbReference type="InterPro" id="IPR045584">
    <property type="entry name" value="Pilin-like"/>
</dbReference>